<dbReference type="EnsemblMetazoa" id="GBRI024123-RA">
    <property type="protein sequence ID" value="GBRI024123-PA"/>
    <property type="gene ID" value="GBRI024123"/>
</dbReference>
<evidence type="ECO:0000313" key="3">
    <source>
        <dbReference type="Proteomes" id="UP000091820"/>
    </source>
</evidence>
<feature type="region of interest" description="Disordered" evidence="1">
    <location>
        <begin position="322"/>
        <end position="341"/>
    </location>
</feature>
<feature type="compositionally biased region" description="Basic residues" evidence="1">
    <location>
        <begin position="634"/>
        <end position="644"/>
    </location>
</feature>
<proteinExistence type="predicted"/>
<dbReference type="VEuPathDB" id="VectorBase:GBRI024123"/>
<organism evidence="2 3">
    <name type="scientific">Glossina brevipalpis</name>
    <dbReference type="NCBI Taxonomy" id="37001"/>
    <lineage>
        <taxon>Eukaryota</taxon>
        <taxon>Metazoa</taxon>
        <taxon>Ecdysozoa</taxon>
        <taxon>Arthropoda</taxon>
        <taxon>Hexapoda</taxon>
        <taxon>Insecta</taxon>
        <taxon>Pterygota</taxon>
        <taxon>Neoptera</taxon>
        <taxon>Endopterygota</taxon>
        <taxon>Diptera</taxon>
        <taxon>Brachycera</taxon>
        <taxon>Muscomorpha</taxon>
        <taxon>Hippoboscoidea</taxon>
        <taxon>Glossinidae</taxon>
        <taxon>Glossina</taxon>
    </lineage>
</organism>
<accession>A0A1A9WLM9</accession>
<keyword evidence="3" id="KW-1185">Reference proteome</keyword>
<evidence type="ECO:0000313" key="2">
    <source>
        <dbReference type="EnsemblMetazoa" id="GBRI024123-PA"/>
    </source>
</evidence>
<sequence>MMVLATTHSRAQRKSKAGDFTLTCQTVIVTLELPVKFETMAEESSSEKLTSTWFRNFRSLLDDTLKINIATQTDTEALPGDNTEKMVVEKQTTKSGAADPLTPLTEMLKQQHELVFSCMAEMGKMKVSMQNFESQLNQFARVSINVTKPLKALSRITYDELFAQFHCLVIGKANKWYWQLLEDHVDDLTFGYVALKKELLKEYGRSESDYDIIRDIMERKQQPFESFDEYYGDIHDLRFRMKNKMPEFELKPALASLVFAIKVDNIADLRAECKRAEKFLRENRQKYRQVNEIECWRKNGDLNEQKFIETFELRNTGKKGKQKQKLIVPKQNGKRGSTIQDPNFVPASEDLDEVNIDNDTAAYKLLHNSRYLYKKRNPAIIRFPKFWPDVSTADYFRSLSTLYIPWKNENDDILGADNREQCRENVRTEETRNKFEKFREDEHYKFLDDIQQNREDIEDANDDVISTQLLGVLEILEVDPDFNILDTEARGNRINMSFGASKVGSCFQYGIIPDGILRLLSSVKLQYSNHHMLGLERRFSKQLKEGYDLHRIPFDPEERSETLLEESIAIEQEFTTPTAIERGPGNTRKTSLEVRELNHGTWNWADLDNIVDEVEEVAILESIAFHIFGERRKNRPSNSKRAHLQAKNYSIEDKTTGDDRNCRQGDRFDTILSRIKLEHIDDNGPFMCRFNNMVD</sequence>
<evidence type="ECO:0008006" key="4">
    <source>
        <dbReference type="Google" id="ProtNLM"/>
    </source>
</evidence>
<name>A0A1A9WLM9_9MUSC</name>
<dbReference type="STRING" id="37001.A0A1A9WLM9"/>
<protein>
    <recommendedName>
        <fullName evidence="4">Retrotransposon gag domain-containing protein</fullName>
    </recommendedName>
</protein>
<reference evidence="2" key="2">
    <citation type="submission" date="2020-05" db="UniProtKB">
        <authorList>
            <consortium name="EnsemblMetazoa"/>
        </authorList>
    </citation>
    <scope>IDENTIFICATION</scope>
    <source>
        <strain evidence="2">IAEA</strain>
    </source>
</reference>
<dbReference type="Proteomes" id="UP000091820">
    <property type="component" value="Unassembled WGS sequence"/>
</dbReference>
<feature type="compositionally biased region" description="Basic and acidic residues" evidence="1">
    <location>
        <begin position="650"/>
        <end position="660"/>
    </location>
</feature>
<evidence type="ECO:0000256" key="1">
    <source>
        <dbReference type="SAM" id="MobiDB-lite"/>
    </source>
</evidence>
<dbReference type="AlphaFoldDB" id="A0A1A9WLM9"/>
<feature type="region of interest" description="Disordered" evidence="1">
    <location>
        <begin position="634"/>
        <end position="660"/>
    </location>
</feature>
<reference evidence="3" key="1">
    <citation type="submission" date="2014-03" db="EMBL/GenBank/DDBJ databases">
        <authorList>
            <person name="Aksoy S."/>
            <person name="Warren W."/>
            <person name="Wilson R.K."/>
        </authorList>
    </citation>
    <scope>NUCLEOTIDE SEQUENCE [LARGE SCALE GENOMIC DNA]</scope>
    <source>
        <strain evidence="3">IAEA</strain>
    </source>
</reference>